<dbReference type="EMBL" id="JAHRIP010000569">
    <property type="protein sequence ID" value="MEQ2279482.1"/>
    <property type="molecule type" value="Genomic_DNA"/>
</dbReference>
<organism evidence="1 2">
    <name type="scientific">Ameca splendens</name>
    <dbReference type="NCBI Taxonomy" id="208324"/>
    <lineage>
        <taxon>Eukaryota</taxon>
        <taxon>Metazoa</taxon>
        <taxon>Chordata</taxon>
        <taxon>Craniata</taxon>
        <taxon>Vertebrata</taxon>
        <taxon>Euteleostomi</taxon>
        <taxon>Actinopterygii</taxon>
        <taxon>Neopterygii</taxon>
        <taxon>Teleostei</taxon>
        <taxon>Neoteleostei</taxon>
        <taxon>Acanthomorphata</taxon>
        <taxon>Ovalentaria</taxon>
        <taxon>Atherinomorphae</taxon>
        <taxon>Cyprinodontiformes</taxon>
        <taxon>Goodeidae</taxon>
        <taxon>Ameca</taxon>
    </lineage>
</organism>
<evidence type="ECO:0000313" key="1">
    <source>
        <dbReference type="EMBL" id="MEQ2279482.1"/>
    </source>
</evidence>
<comment type="caution">
    <text evidence="1">The sequence shown here is derived from an EMBL/GenBank/DDBJ whole genome shotgun (WGS) entry which is preliminary data.</text>
</comment>
<evidence type="ECO:0000313" key="2">
    <source>
        <dbReference type="Proteomes" id="UP001469553"/>
    </source>
</evidence>
<keyword evidence="2" id="KW-1185">Reference proteome</keyword>
<reference evidence="1 2" key="1">
    <citation type="submission" date="2021-06" db="EMBL/GenBank/DDBJ databases">
        <authorList>
            <person name="Palmer J.M."/>
        </authorList>
    </citation>
    <scope>NUCLEOTIDE SEQUENCE [LARGE SCALE GENOMIC DNA]</scope>
    <source>
        <strain evidence="1 2">AS_MEX2019</strain>
        <tissue evidence="1">Muscle</tissue>
    </source>
</reference>
<sequence>MYCPSAAVLEHCWVLQRALYLMLLRGEREAAVGCGVWCSSLWWHHLKAGKEEVQLLCLRSVTVSSTGVSLVFGELLDPLLHLSAVVAVQVVLDLPPIVRM</sequence>
<accession>A0ABV0XDE9</accession>
<gene>
    <name evidence="1" type="ORF">AMECASPLE_009966</name>
</gene>
<protein>
    <submittedName>
        <fullName evidence="1">Uncharacterized protein</fullName>
    </submittedName>
</protein>
<name>A0ABV0XDE9_9TELE</name>
<proteinExistence type="predicted"/>
<dbReference type="Proteomes" id="UP001469553">
    <property type="component" value="Unassembled WGS sequence"/>
</dbReference>